<accession>A0ABV6U3T7</accession>
<keyword evidence="3" id="KW-1185">Reference proteome</keyword>
<dbReference type="SUPFAM" id="SSF48498">
    <property type="entry name" value="Tetracyclin repressor-like, C-terminal domain"/>
    <property type="match status" value="1"/>
</dbReference>
<gene>
    <name evidence="2" type="ORF">ACFHYQ_05715</name>
</gene>
<sequence>MRLEPLGSAGTEELVELLAPTIQRYLTG</sequence>
<comment type="caution">
    <text evidence="2">The sequence shown here is derived from an EMBL/GenBank/DDBJ whole genome shotgun (WGS) entry which is preliminary data.</text>
</comment>
<evidence type="ECO:0000313" key="2">
    <source>
        <dbReference type="EMBL" id="MFC0861791.1"/>
    </source>
</evidence>
<proteinExistence type="predicted"/>
<dbReference type="Proteomes" id="UP001589870">
    <property type="component" value="Unassembled WGS sequence"/>
</dbReference>
<dbReference type="Gene3D" id="1.10.357.10">
    <property type="entry name" value="Tetracycline Repressor, domain 2"/>
    <property type="match status" value="1"/>
</dbReference>
<evidence type="ECO:0000313" key="3">
    <source>
        <dbReference type="Proteomes" id="UP001589870"/>
    </source>
</evidence>
<reference evidence="2 3" key="1">
    <citation type="submission" date="2024-09" db="EMBL/GenBank/DDBJ databases">
        <authorList>
            <person name="Sun Q."/>
            <person name="Mori K."/>
        </authorList>
    </citation>
    <scope>NUCLEOTIDE SEQUENCE [LARGE SCALE GENOMIC DNA]</scope>
    <source>
        <strain evidence="2 3">TBRC 1851</strain>
    </source>
</reference>
<dbReference type="Pfam" id="PF17920">
    <property type="entry name" value="TetR_C_16"/>
    <property type="match status" value="1"/>
</dbReference>
<dbReference type="InterPro" id="IPR036271">
    <property type="entry name" value="Tet_transcr_reg_TetR-rel_C_sf"/>
</dbReference>
<dbReference type="RefSeq" id="WP_394300125.1">
    <property type="nucleotide sequence ID" value="NZ_JBHMQT010000006.1"/>
</dbReference>
<evidence type="ECO:0000259" key="1">
    <source>
        <dbReference type="Pfam" id="PF17920"/>
    </source>
</evidence>
<protein>
    <recommendedName>
        <fullName evidence="1">Tetracyclin repressor-like C-terminal domain-containing protein</fullName>
    </recommendedName>
</protein>
<dbReference type="EMBL" id="JBHMQT010000006">
    <property type="protein sequence ID" value="MFC0861791.1"/>
    <property type="molecule type" value="Genomic_DNA"/>
</dbReference>
<feature type="domain" description="Tetracyclin repressor-like C-terminal" evidence="1">
    <location>
        <begin position="2"/>
        <end position="26"/>
    </location>
</feature>
<name>A0ABV6U3T7_9ACTN</name>
<organism evidence="2 3">
    <name type="scientific">Sphaerimonospora cavernae</name>
    <dbReference type="NCBI Taxonomy" id="1740611"/>
    <lineage>
        <taxon>Bacteria</taxon>
        <taxon>Bacillati</taxon>
        <taxon>Actinomycetota</taxon>
        <taxon>Actinomycetes</taxon>
        <taxon>Streptosporangiales</taxon>
        <taxon>Streptosporangiaceae</taxon>
        <taxon>Sphaerimonospora</taxon>
    </lineage>
</organism>
<dbReference type="InterPro" id="IPR041678">
    <property type="entry name" value="TetR_C_16"/>
</dbReference>